<evidence type="ECO:0000313" key="4">
    <source>
        <dbReference type="Proteomes" id="UP001196873"/>
    </source>
</evidence>
<dbReference type="PANTHER" id="PTHR43280">
    <property type="entry name" value="ARAC-FAMILY TRANSCRIPTIONAL REGULATOR"/>
    <property type="match status" value="1"/>
</dbReference>
<evidence type="ECO:0000259" key="2">
    <source>
        <dbReference type="PROSITE" id="PS01124"/>
    </source>
</evidence>
<evidence type="ECO:0000313" key="3">
    <source>
        <dbReference type="EMBL" id="MBW4864832.1"/>
    </source>
</evidence>
<dbReference type="PANTHER" id="PTHR43280:SF32">
    <property type="entry name" value="TRANSCRIPTIONAL REGULATORY PROTEIN"/>
    <property type="match status" value="1"/>
</dbReference>
<name>A0AAW4NLF2_9BACT</name>
<dbReference type="Pfam" id="PF12833">
    <property type="entry name" value="HTH_18"/>
    <property type="match status" value="1"/>
</dbReference>
<dbReference type="GO" id="GO:0043565">
    <property type="term" value="F:sequence-specific DNA binding"/>
    <property type="evidence" value="ECO:0007669"/>
    <property type="project" value="InterPro"/>
</dbReference>
<feature type="domain" description="HTH araC/xylS-type" evidence="2">
    <location>
        <begin position="205"/>
        <end position="303"/>
    </location>
</feature>
<dbReference type="InterPro" id="IPR018060">
    <property type="entry name" value="HTH_AraC"/>
</dbReference>
<comment type="caution">
    <text evidence="3">The sequence shown here is derived from an EMBL/GenBank/DDBJ whole genome shotgun (WGS) entry which is preliminary data.</text>
</comment>
<organism evidence="3 4">
    <name type="scientific">Segatella salivae</name>
    <dbReference type="NCBI Taxonomy" id="228604"/>
    <lineage>
        <taxon>Bacteria</taxon>
        <taxon>Pseudomonadati</taxon>
        <taxon>Bacteroidota</taxon>
        <taxon>Bacteroidia</taxon>
        <taxon>Bacteroidales</taxon>
        <taxon>Prevotellaceae</taxon>
        <taxon>Segatella</taxon>
    </lineage>
</organism>
<proteinExistence type="predicted"/>
<evidence type="ECO:0000256" key="1">
    <source>
        <dbReference type="ARBA" id="ARBA00023125"/>
    </source>
</evidence>
<protein>
    <submittedName>
        <fullName evidence="3">AraC family transcriptional regulator</fullName>
    </submittedName>
</protein>
<dbReference type="SMART" id="SM00342">
    <property type="entry name" value="HTH_ARAC"/>
    <property type="match status" value="1"/>
</dbReference>
<dbReference type="PROSITE" id="PS01124">
    <property type="entry name" value="HTH_ARAC_FAMILY_2"/>
    <property type="match status" value="1"/>
</dbReference>
<dbReference type="EMBL" id="JAHXRF010000002">
    <property type="protein sequence ID" value="MBW4864832.1"/>
    <property type="molecule type" value="Genomic_DNA"/>
</dbReference>
<dbReference type="Proteomes" id="UP001196873">
    <property type="component" value="Unassembled WGS sequence"/>
</dbReference>
<dbReference type="GO" id="GO:0003700">
    <property type="term" value="F:DNA-binding transcription factor activity"/>
    <property type="evidence" value="ECO:0007669"/>
    <property type="project" value="InterPro"/>
</dbReference>
<dbReference type="AlphaFoldDB" id="A0AAW4NLF2"/>
<sequence>MQNKASEDGTMMSFREISTYLRSHKDIVDGELYVGSDHIVALDSAPFFRLIPNNPRNVSFDAARLVLIRKGSCDITIGPMKFNCRPGDIVFINSGVVVNDDEVDKNTKLEGFAVSKSLLTKSFGGRLPELLLAPDMCFCVHPNSKERHVLKQIFHTLYLLSQLSEATNEAICSLIVSAYCFVEALHKQNFNLDGMYKSRNKLVAEQFIRLVNNHAKHQHELEFYASKLCLTPHYLGMIVKRETNITAKEWIDNTLIVQIQSELKYTNNSLKVIASDFDFISLSAFCKFYKRKTGHTARSYRMKRNE</sequence>
<accession>A0AAW4NLF2</accession>
<gene>
    <name evidence="3" type="ORF">KZY68_02105</name>
</gene>
<reference evidence="3" key="1">
    <citation type="submission" date="2021-07" db="EMBL/GenBank/DDBJ databases">
        <title>Genomic diversity and antimicrobial resistance of Prevotella spp. isolated from chronic lung disease airways.</title>
        <authorList>
            <person name="Webb K.A."/>
            <person name="Olagoke O.S."/>
            <person name="Baird T."/>
            <person name="Neill J."/>
            <person name="Pham A."/>
            <person name="Wells T.J."/>
            <person name="Ramsay K.A."/>
            <person name="Bell S.C."/>
            <person name="Sarovich D.S."/>
            <person name="Price E.P."/>
        </authorList>
    </citation>
    <scope>NUCLEOTIDE SEQUENCE</scope>
    <source>
        <strain evidence="3">SCHI0047.S.3</strain>
    </source>
</reference>
<dbReference type="RefSeq" id="WP_219425729.1">
    <property type="nucleotide sequence ID" value="NZ_JAHXQY010000008.1"/>
</dbReference>
<keyword evidence="1" id="KW-0238">DNA-binding</keyword>